<dbReference type="GO" id="GO:0030748">
    <property type="term" value="F:amine N-methyltransferase activity"/>
    <property type="evidence" value="ECO:0000318"/>
    <property type="project" value="GO_Central"/>
</dbReference>
<dbReference type="GeneTree" id="ENSGT00390000011708"/>
<keyword evidence="6" id="KW-1185">Reference proteome</keyword>
<dbReference type="AlphaFoldDB" id="A0A9L0S862"/>
<dbReference type="CDD" id="cd02440">
    <property type="entry name" value="AdoMet_MTases"/>
    <property type="match status" value="1"/>
</dbReference>
<dbReference type="InterPro" id="IPR025820">
    <property type="entry name" value="NNMT/PNMT/TEMT_CS"/>
</dbReference>
<gene>
    <name evidence="5" type="primary">INMT</name>
</gene>
<evidence type="ECO:0000256" key="1">
    <source>
        <dbReference type="ARBA" id="ARBA00007996"/>
    </source>
</evidence>
<dbReference type="GO" id="GO:0032259">
    <property type="term" value="P:methylation"/>
    <property type="evidence" value="ECO:0007669"/>
    <property type="project" value="UniProtKB-KW"/>
</dbReference>
<sequence>MGGVRGWDKILGAGPGASRALIRPGQTGRHTLRATMEGSFTGGDEYQKHFLPRDYLATFYSFDSGPVPEAEMLKFNLECLHKTFGPGGLQGDTLIDIGSGPTIYQVLAACESFKDITLSDFTDRNREELEKWLKKEPGAYDWTPAVRFACELEGNSDRWWEKEEKLRAVVKRVLKCDANLGNPLAPVVLPPADCVLTLLAMECACCSLDAYRAALRNLASLLKPGGHLVTVVTLRLKSYMVGKRQFSCVPLEKEEVEQAVLDAGFDIEQLLHSPRSYTLDPITPETEEVWDALGSVKGQEPHQGCGCPNSSCWSLAGTSVFPPSPVSCWQPCGVETGRWPMTQGHVEGVWVNCSFMLPRTVAWAGLLVLATGSGGQTAGKDWSSHH</sequence>
<reference evidence="5" key="3">
    <citation type="submission" date="2025-09" db="UniProtKB">
        <authorList>
            <consortium name="Ensembl"/>
        </authorList>
    </citation>
    <scope>IDENTIFICATION</scope>
    <source>
        <strain evidence="5">Thoroughbred</strain>
    </source>
</reference>
<keyword evidence="4" id="KW-0949">S-adenosyl-L-methionine</keyword>
<dbReference type="PROSITE" id="PS01100">
    <property type="entry name" value="NNMT_PNMT_TEMT"/>
    <property type="match status" value="1"/>
</dbReference>
<reference evidence="5" key="2">
    <citation type="submission" date="2025-08" db="UniProtKB">
        <authorList>
            <consortium name="Ensembl"/>
        </authorList>
    </citation>
    <scope>IDENTIFICATION</scope>
    <source>
        <strain evidence="5">Thoroughbred</strain>
    </source>
</reference>
<name>A0A9L0S862_HORSE</name>
<organism evidence="5 6">
    <name type="scientific">Equus caballus</name>
    <name type="common">Horse</name>
    <dbReference type="NCBI Taxonomy" id="9796"/>
    <lineage>
        <taxon>Eukaryota</taxon>
        <taxon>Metazoa</taxon>
        <taxon>Chordata</taxon>
        <taxon>Craniata</taxon>
        <taxon>Vertebrata</taxon>
        <taxon>Euteleostomi</taxon>
        <taxon>Mammalia</taxon>
        <taxon>Eutheria</taxon>
        <taxon>Laurasiatheria</taxon>
        <taxon>Perissodactyla</taxon>
        <taxon>Equidae</taxon>
        <taxon>Equus</taxon>
    </lineage>
</organism>
<keyword evidence="2" id="KW-0489">Methyltransferase</keyword>
<dbReference type="GO" id="GO:0008170">
    <property type="term" value="F:N-methyltransferase activity"/>
    <property type="evidence" value="ECO:0000318"/>
    <property type="project" value="GO_Central"/>
</dbReference>
<accession>A0A9L0S862</accession>
<keyword evidence="7" id="KW-1267">Proteomics identification</keyword>
<dbReference type="Proteomes" id="UP000002281">
    <property type="component" value="Chromosome 4"/>
</dbReference>
<dbReference type="PANTHER" id="PTHR10867">
    <property type="entry name" value="NNMT/PNMT/TEMT FAMILY MEMBER"/>
    <property type="match status" value="1"/>
</dbReference>
<dbReference type="GO" id="GO:0009308">
    <property type="term" value="P:amine metabolic process"/>
    <property type="evidence" value="ECO:0007669"/>
    <property type="project" value="Ensembl"/>
</dbReference>
<dbReference type="FunFam" id="3.40.50.150:FF:000065">
    <property type="entry name" value="Phenylethanolamine N-methyltransferase"/>
    <property type="match status" value="1"/>
</dbReference>
<dbReference type="InterPro" id="IPR000940">
    <property type="entry name" value="NNMT_TEMT_trans"/>
</dbReference>
<reference evidence="5 6" key="1">
    <citation type="journal article" date="2009" name="Science">
        <title>Genome sequence, comparative analysis, and population genetics of the domestic horse.</title>
        <authorList>
            <consortium name="Broad Institute Genome Sequencing Platform"/>
            <consortium name="Broad Institute Whole Genome Assembly Team"/>
            <person name="Wade C.M."/>
            <person name="Giulotto E."/>
            <person name="Sigurdsson S."/>
            <person name="Zoli M."/>
            <person name="Gnerre S."/>
            <person name="Imsland F."/>
            <person name="Lear T.L."/>
            <person name="Adelson D.L."/>
            <person name="Bailey E."/>
            <person name="Bellone R.R."/>
            <person name="Bloecker H."/>
            <person name="Distl O."/>
            <person name="Edgar R.C."/>
            <person name="Garber M."/>
            <person name="Leeb T."/>
            <person name="Mauceli E."/>
            <person name="MacLeod J.N."/>
            <person name="Penedo M.C.T."/>
            <person name="Raison J.M."/>
            <person name="Sharpe T."/>
            <person name="Vogel J."/>
            <person name="Andersson L."/>
            <person name="Antczak D.F."/>
            <person name="Biagi T."/>
            <person name="Binns M.M."/>
            <person name="Chowdhary B.P."/>
            <person name="Coleman S.J."/>
            <person name="Della Valle G."/>
            <person name="Fryc S."/>
            <person name="Guerin G."/>
            <person name="Hasegawa T."/>
            <person name="Hill E.W."/>
            <person name="Jurka J."/>
            <person name="Kiialainen A."/>
            <person name="Lindgren G."/>
            <person name="Liu J."/>
            <person name="Magnani E."/>
            <person name="Mickelson J.R."/>
            <person name="Murray J."/>
            <person name="Nergadze S.G."/>
            <person name="Onofrio R."/>
            <person name="Pedroni S."/>
            <person name="Piras M.F."/>
            <person name="Raudsepp T."/>
            <person name="Rocchi M."/>
            <person name="Roeed K.H."/>
            <person name="Ryder O.A."/>
            <person name="Searle S."/>
            <person name="Skow L."/>
            <person name="Swinburne J.E."/>
            <person name="Syvaenen A.C."/>
            <person name="Tozaki T."/>
            <person name="Valberg S.J."/>
            <person name="Vaudin M."/>
            <person name="White J.R."/>
            <person name="Zody M.C."/>
            <person name="Lander E.S."/>
            <person name="Lindblad-Toh K."/>
        </authorList>
    </citation>
    <scope>NUCLEOTIDE SEQUENCE [LARGE SCALE GENOMIC DNA]</scope>
    <source>
        <strain evidence="5 6">Thoroughbred</strain>
    </source>
</reference>
<dbReference type="PANTHER" id="PTHR10867:SF33">
    <property type="entry name" value="INDOLETHYLAMINE N-METHYLTRANSFERASE"/>
    <property type="match status" value="1"/>
</dbReference>
<dbReference type="InterPro" id="IPR029063">
    <property type="entry name" value="SAM-dependent_MTases_sf"/>
</dbReference>
<dbReference type="Pfam" id="PF01234">
    <property type="entry name" value="NNMT_PNMT_TEMT"/>
    <property type="match status" value="1"/>
</dbReference>
<evidence type="ECO:0000313" key="5">
    <source>
        <dbReference type="Ensembl" id="ENSECAP00000072321.1"/>
    </source>
</evidence>
<proteinExistence type="evidence at protein level"/>
<comment type="similarity">
    <text evidence="1">Belongs to the class I-like SAM-binding methyltransferase superfamily. NNMT/PNMT/TEMT family.</text>
</comment>
<dbReference type="PROSITE" id="PS51681">
    <property type="entry name" value="SAM_MT_NNMT_PNMT_TEMT"/>
    <property type="match status" value="1"/>
</dbReference>
<evidence type="ECO:0000256" key="4">
    <source>
        <dbReference type="ARBA" id="ARBA00022691"/>
    </source>
</evidence>
<dbReference type="NCBIfam" id="NF041360">
    <property type="entry name" value="GntF_guanitoxin"/>
    <property type="match status" value="1"/>
</dbReference>
<evidence type="ECO:0000256" key="2">
    <source>
        <dbReference type="ARBA" id="ARBA00022603"/>
    </source>
</evidence>
<evidence type="ECO:0007829" key="7">
    <source>
        <dbReference type="PeptideAtlas" id="A0A9L0S862"/>
    </source>
</evidence>
<protein>
    <submittedName>
        <fullName evidence="5">Indolethylamine N-methyltransferase</fullName>
    </submittedName>
</protein>
<keyword evidence="3" id="KW-0808">Transferase</keyword>
<dbReference type="Ensembl" id="ENSECAT00000104475.1">
    <property type="protein sequence ID" value="ENSECAP00000072321.1"/>
    <property type="gene ID" value="ENSECAG00000014579.4"/>
</dbReference>
<evidence type="ECO:0000256" key="3">
    <source>
        <dbReference type="ARBA" id="ARBA00022679"/>
    </source>
</evidence>
<dbReference type="InterPro" id="IPR053384">
    <property type="entry name" value="SAM-dep_methyltransferase"/>
</dbReference>
<evidence type="ECO:0000313" key="6">
    <source>
        <dbReference type="Proteomes" id="UP000002281"/>
    </source>
</evidence>
<dbReference type="Gene3D" id="3.40.50.150">
    <property type="entry name" value="Vaccinia Virus protein VP39"/>
    <property type="match status" value="1"/>
</dbReference>
<dbReference type="SUPFAM" id="SSF53335">
    <property type="entry name" value="S-adenosyl-L-methionine-dependent methyltransferases"/>
    <property type="match status" value="1"/>
</dbReference>
<dbReference type="GO" id="GO:0005829">
    <property type="term" value="C:cytosol"/>
    <property type="evidence" value="ECO:0000318"/>
    <property type="project" value="GO_Central"/>
</dbReference>